<protein>
    <recommendedName>
        <fullName evidence="4">DUF2563 domain-containing protein</fullName>
    </recommendedName>
</protein>
<evidence type="ECO:0000313" key="3">
    <source>
        <dbReference type="Proteomes" id="UP000093985"/>
    </source>
</evidence>
<sequence>MFVDPAMLRSGAADTRGASEHAHAGATRLNRTAVTAGIFGGFGAADVFHGALSAAHTEHITTLTGHRQTLTDVGDKADRAAREFTAMDQHNAAQLRAVRCNSST</sequence>
<evidence type="ECO:0008006" key="4">
    <source>
        <dbReference type="Google" id="ProtNLM"/>
    </source>
</evidence>
<dbReference type="RefSeq" id="WP_064856207.1">
    <property type="nucleotide sequence ID" value="NZ_LZIM01000043.1"/>
</dbReference>
<reference evidence="3" key="1">
    <citation type="submission" date="2016-06" db="EMBL/GenBank/DDBJ databases">
        <authorList>
            <person name="Sutton G."/>
            <person name="Brinkac L."/>
            <person name="Sanka R."/>
            <person name="Adams M."/>
            <person name="Lau E."/>
            <person name="Mehaffy C."/>
            <person name="Tameris M."/>
            <person name="Hatherill M."/>
            <person name="Hanekom W."/>
            <person name="Mahomed H."/>
            <person name="Mcshane H."/>
        </authorList>
    </citation>
    <scope>NUCLEOTIDE SEQUENCE [LARGE SCALE GENOMIC DNA]</scope>
    <source>
        <strain evidence="3">852014-51077_SCH5608930-a</strain>
    </source>
</reference>
<dbReference type="EMBL" id="LZIN01000075">
    <property type="protein sequence ID" value="OBG03179.1"/>
    <property type="molecule type" value="Genomic_DNA"/>
</dbReference>
<evidence type="ECO:0000313" key="2">
    <source>
        <dbReference type="EMBL" id="OBG03179.1"/>
    </source>
</evidence>
<accession>A0A1A2EFB8</accession>
<dbReference type="OrthoDB" id="4750359at2"/>
<gene>
    <name evidence="2" type="ORF">A5771_14735</name>
</gene>
<dbReference type="Pfam" id="PF10817">
    <property type="entry name" value="DUF2563"/>
    <property type="match status" value="1"/>
</dbReference>
<name>A0A1A2EFB8_MYCSD</name>
<dbReference type="AlphaFoldDB" id="A0A1A2EFB8"/>
<proteinExistence type="predicted"/>
<evidence type="ECO:0000256" key="1">
    <source>
        <dbReference type="SAM" id="MobiDB-lite"/>
    </source>
</evidence>
<comment type="caution">
    <text evidence="2">The sequence shown here is derived from an EMBL/GenBank/DDBJ whole genome shotgun (WGS) entry which is preliminary data.</text>
</comment>
<dbReference type="Proteomes" id="UP000093985">
    <property type="component" value="Unassembled WGS sequence"/>
</dbReference>
<feature type="region of interest" description="Disordered" evidence="1">
    <location>
        <begin position="1"/>
        <end position="24"/>
    </location>
</feature>
<organism evidence="2 3">
    <name type="scientific">Mycolicibacter sinensis (strain JDM601)</name>
    <name type="common">Mycobacterium sinense</name>
    <dbReference type="NCBI Taxonomy" id="875328"/>
    <lineage>
        <taxon>Bacteria</taxon>
        <taxon>Bacillati</taxon>
        <taxon>Actinomycetota</taxon>
        <taxon>Actinomycetes</taxon>
        <taxon>Mycobacteriales</taxon>
        <taxon>Mycobacteriaceae</taxon>
        <taxon>Mycolicibacter</taxon>
    </lineage>
</organism>
<dbReference type="InterPro" id="IPR022534">
    <property type="entry name" value="DUF2563"/>
</dbReference>